<evidence type="ECO:0000313" key="3">
    <source>
        <dbReference type="Proteomes" id="UP000230906"/>
    </source>
</evidence>
<protein>
    <recommendedName>
        <fullName evidence="4">Major facilitator superfamily (MFS) profile domain-containing protein</fullName>
    </recommendedName>
</protein>
<comment type="caution">
    <text evidence="2">The sequence shown here is derived from an EMBL/GenBank/DDBJ whole genome shotgun (WGS) entry which is preliminary data.</text>
</comment>
<name>A0A2H0RGH6_9BACT</name>
<feature type="transmembrane region" description="Helical" evidence="1">
    <location>
        <begin position="247"/>
        <end position="266"/>
    </location>
</feature>
<organism evidence="2 3">
    <name type="scientific">Candidatus Vogelbacteria bacterium CG10_big_fil_rev_8_21_14_0_10_50_13</name>
    <dbReference type="NCBI Taxonomy" id="1975044"/>
    <lineage>
        <taxon>Bacteria</taxon>
        <taxon>Candidatus Vogeliibacteriota</taxon>
    </lineage>
</organism>
<sequence>MENKRNRLLTYWANFWLTVHVAFAAYISSTYLATFVGEERVGLIYSFGSALTIIAFFLVLPIFRRFGNLRPARILAFTGFLSTILLAFASSAAEAAIFFIIYYLVSLVLRLNLDIYLESFSENKETGGIRGVFLTFANIAWLISPALAGVVLGADRYYLIYLISAVAILPLIYFLAFRLKEREVKDGVKLATFAETIRKMFNPPSDRYRYLRRILTVDLILNFFYAMMVIYTPIYLHNHIGLPWTDIGVIFTIMLLPFLLLEYPLGRLADKYWGEKELLVAGLVVAGGATASIAFITVPTIWIWALVLFATRVGAASIEIMKETYLFKKIDDRGDTIVSLTRSTIPLSYIIAPATASLFLLYFPYQYIFLALAGVVLLGLIPALRIKDTK</sequence>
<evidence type="ECO:0008006" key="4">
    <source>
        <dbReference type="Google" id="ProtNLM"/>
    </source>
</evidence>
<dbReference type="PANTHER" id="PTHR23526">
    <property type="entry name" value="INTEGRAL MEMBRANE TRANSPORT PROTEIN-RELATED"/>
    <property type="match status" value="1"/>
</dbReference>
<dbReference type="InterPro" id="IPR036259">
    <property type="entry name" value="MFS_trans_sf"/>
</dbReference>
<feature type="transmembrane region" description="Helical" evidence="1">
    <location>
        <begin position="158"/>
        <end position="176"/>
    </location>
</feature>
<dbReference type="PANTHER" id="PTHR23526:SF4">
    <property type="entry name" value="INTEGRAL MEMBRANE TRANSPORT PROTEIN"/>
    <property type="match status" value="1"/>
</dbReference>
<dbReference type="SUPFAM" id="SSF103473">
    <property type="entry name" value="MFS general substrate transporter"/>
    <property type="match status" value="1"/>
</dbReference>
<evidence type="ECO:0000313" key="2">
    <source>
        <dbReference type="EMBL" id="PIR45603.1"/>
    </source>
</evidence>
<feature type="transmembrane region" description="Helical" evidence="1">
    <location>
        <begin position="278"/>
        <end position="296"/>
    </location>
</feature>
<gene>
    <name evidence="2" type="ORF">COV09_00530</name>
</gene>
<keyword evidence="1" id="KW-1133">Transmembrane helix</keyword>
<dbReference type="EMBL" id="PCYJ01000010">
    <property type="protein sequence ID" value="PIR45603.1"/>
    <property type="molecule type" value="Genomic_DNA"/>
</dbReference>
<dbReference type="GO" id="GO:0022857">
    <property type="term" value="F:transmembrane transporter activity"/>
    <property type="evidence" value="ECO:0007669"/>
    <property type="project" value="InterPro"/>
</dbReference>
<dbReference type="Pfam" id="PF07690">
    <property type="entry name" value="MFS_1"/>
    <property type="match status" value="1"/>
</dbReference>
<feature type="transmembrane region" description="Helical" evidence="1">
    <location>
        <begin position="72"/>
        <end position="89"/>
    </location>
</feature>
<feature type="transmembrane region" description="Helical" evidence="1">
    <location>
        <begin position="95"/>
        <end position="113"/>
    </location>
</feature>
<dbReference type="Proteomes" id="UP000230906">
    <property type="component" value="Unassembled WGS sequence"/>
</dbReference>
<proteinExistence type="predicted"/>
<feature type="transmembrane region" description="Helical" evidence="1">
    <location>
        <begin position="42"/>
        <end position="60"/>
    </location>
</feature>
<dbReference type="Gene3D" id="1.20.1250.20">
    <property type="entry name" value="MFS general substrate transporter like domains"/>
    <property type="match status" value="2"/>
</dbReference>
<accession>A0A2H0RGH6</accession>
<feature type="transmembrane region" description="Helical" evidence="1">
    <location>
        <begin position="214"/>
        <end position="235"/>
    </location>
</feature>
<dbReference type="InterPro" id="IPR011701">
    <property type="entry name" value="MFS"/>
</dbReference>
<feature type="transmembrane region" description="Helical" evidence="1">
    <location>
        <begin position="367"/>
        <end position="386"/>
    </location>
</feature>
<evidence type="ECO:0000256" key="1">
    <source>
        <dbReference type="SAM" id="Phobius"/>
    </source>
</evidence>
<keyword evidence="1" id="KW-0812">Transmembrane</keyword>
<feature type="transmembrane region" description="Helical" evidence="1">
    <location>
        <begin position="133"/>
        <end position="152"/>
    </location>
</feature>
<reference evidence="2 3" key="1">
    <citation type="submission" date="2017-09" db="EMBL/GenBank/DDBJ databases">
        <title>Depth-based differentiation of microbial function through sediment-hosted aquifers and enrichment of novel symbionts in the deep terrestrial subsurface.</title>
        <authorList>
            <person name="Probst A.J."/>
            <person name="Ladd B."/>
            <person name="Jarett J.K."/>
            <person name="Geller-Mcgrath D.E."/>
            <person name="Sieber C.M."/>
            <person name="Emerson J.B."/>
            <person name="Anantharaman K."/>
            <person name="Thomas B.C."/>
            <person name="Malmstrom R."/>
            <person name="Stieglmeier M."/>
            <person name="Klingl A."/>
            <person name="Woyke T."/>
            <person name="Ryan C.M."/>
            <person name="Banfield J.F."/>
        </authorList>
    </citation>
    <scope>NUCLEOTIDE SEQUENCE [LARGE SCALE GENOMIC DNA]</scope>
    <source>
        <strain evidence="2">CG10_big_fil_rev_8_21_14_0_10_50_13</strain>
    </source>
</reference>
<dbReference type="AlphaFoldDB" id="A0A2H0RGH6"/>
<keyword evidence="1" id="KW-0472">Membrane</keyword>
<feature type="transmembrane region" description="Helical" evidence="1">
    <location>
        <begin position="12"/>
        <end position="36"/>
    </location>
</feature>
<dbReference type="InterPro" id="IPR052528">
    <property type="entry name" value="Sugar_transport-like"/>
</dbReference>